<sequence>MTRGINHIGLTVPDIEIATAFFKEALDGRIAYDSQTKMDEPRGGQFVEHVLGLENGAEIVKKRMMVFNDGPNIEMFEFVYANQKSAVNLQDIGYTHISFYVDDFEASFNKIKQAGGQPISEPHSNTKYEDTDGNRTVYVKTPWGSLIELQTIPNGYYYPRDSEASVFIPEV</sequence>
<evidence type="ECO:0000259" key="2">
    <source>
        <dbReference type="PROSITE" id="PS51819"/>
    </source>
</evidence>
<dbReference type="PATRIC" id="fig|74704.6.peg.1440"/>
<evidence type="ECO:0000313" key="4">
    <source>
        <dbReference type="Proteomes" id="UP000034455"/>
    </source>
</evidence>
<dbReference type="InterPro" id="IPR051785">
    <property type="entry name" value="MMCE/EMCE_epimerase"/>
</dbReference>
<dbReference type="AlphaFoldDB" id="A0A0M2P6C3"/>
<gene>
    <name evidence="3" type="ORF">UF66_1405</name>
</gene>
<dbReference type="Gene3D" id="3.10.180.10">
    <property type="entry name" value="2,3-Dihydroxybiphenyl 1,2-Dioxygenase, domain 1"/>
    <property type="match status" value="1"/>
</dbReference>
<keyword evidence="1" id="KW-0479">Metal-binding</keyword>
<evidence type="ECO:0000313" key="3">
    <source>
        <dbReference type="EMBL" id="KKI65448.1"/>
    </source>
</evidence>
<dbReference type="PANTHER" id="PTHR43048">
    <property type="entry name" value="METHYLMALONYL-COA EPIMERASE"/>
    <property type="match status" value="1"/>
</dbReference>
<protein>
    <recommendedName>
        <fullName evidence="2">VOC domain-containing protein</fullName>
    </recommendedName>
</protein>
<dbReference type="InterPro" id="IPR029068">
    <property type="entry name" value="Glyas_Bleomycin-R_OHBP_Dase"/>
</dbReference>
<dbReference type="EMBL" id="LAKJ01000002">
    <property type="protein sequence ID" value="KKI65448.1"/>
    <property type="molecule type" value="Genomic_DNA"/>
</dbReference>
<dbReference type="InterPro" id="IPR004360">
    <property type="entry name" value="Glyas_Fos-R_dOase_dom"/>
</dbReference>
<dbReference type="SUPFAM" id="SSF54593">
    <property type="entry name" value="Glyoxalase/Bleomycin resistance protein/Dihydroxybiphenyl dioxygenase"/>
    <property type="match status" value="1"/>
</dbReference>
<accession>A0A0M2P6C3</accession>
<comment type="caution">
    <text evidence="3">The sequence shown here is derived from an EMBL/GenBank/DDBJ whole genome shotgun (WGS) entry which is preliminary data.</text>
</comment>
<dbReference type="Proteomes" id="UP000034455">
    <property type="component" value="Unassembled WGS sequence"/>
</dbReference>
<name>A0A0M2P6C3_STACC</name>
<dbReference type="PROSITE" id="PS51819">
    <property type="entry name" value="VOC"/>
    <property type="match status" value="1"/>
</dbReference>
<evidence type="ECO:0000256" key="1">
    <source>
        <dbReference type="ARBA" id="ARBA00022723"/>
    </source>
</evidence>
<dbReference type="GO" id="GO:0004493">
    <property type="term" value="F:methylmalonyl-CoA epimerase activity"/>
    <property type="evidence" value="ECO:0007669"/>
    <property type="project" value="TreeGrafter"/>
</dbReference>
<organism evidence="3 4">
    <name type="scientific">Staphylococcus cohnii subsp. cohnii</name>
    <dbReference type="NCBI Taxonomy" id="74704"/>
    <lineage>
        <taxon>Bacteria</taxon>
        <taxon>Bacillati</taxon>
        <taxon>Bacillota</taxon>
        <taxon>Bacilli</taxon>
        <taxon>Bacillales</taxon>
        <taxon>Staphylococcaceae</taxon>
        <taxon>Staphylococcus</taxon>
        <taxon>Staphylococcus cohnii species complex</taxon>
    </lineage>
</organism>
<dbReference type="GeneID" id="58096574"/>
<dbReference type="InterPro" id="IPR037523">
    <property type="entry name" value="VOC_core"/>
</dbReference>
<dbReference type="PANTHER" id="PTHR43048:SF6">
    <property type="entry name" value="BLR8189 PROTEIN"/>
    <property type="match status" value="1"/>
</dbReference>
<dbReference type="GO" id="GO:0046491">
    <property type="term" value="P:L-methylmalonyl-CoA metabolic process"/>
    <property type="evidence" value="ECO:0007669"/>
    <property type="project" value="TreeGrafter"/>
</dbReference>
<dbReference type="Pfam" id="PF00903">
    <property type="entry name" value="Glyoxalase"/>
    <property type="match status" value="1"/>
</dbReference>
<dbReference type="GO" id="GO:0046872">
    <property type="term" value="F:metal ion binding"/>
    <property type="evidence" value="ECO:0007669"/>
    <property type="project" value="UniProtKB-KW"/>
</dbReference>
<dbReference type="RefSeq" id="WP_019470021.1">
    <property type="nucleotide sequence ID" value="NZ_BKAS01000001.1"/>
</dbReference>
<proteinExistence type="predicted"/>
<reference evidence="3 4" key="1">
    <citation type="submission" date="2015-03" db="EMBL/GenBank/DDBJ databases">
        <title>Genome Assembly of Staphylococcus cohnii subsp. cohnii strain G22B2.</title>
        <authorList>
            <person name="Nair G."/>
            <person name="Kaur G."/>
            <person name="Khatri I."/>
            <person name="Singh N.K."/>
            <person name="Sathyabama S."/>
            <person name="Maurya S.K."/>
            <person name="Subramanian S."/>
            <person name="Agrewala J.N."/>
            <person name="Mayilraj S."/>
        </authorList>
    </citation>
    <scope>NUCLEOTIDE SEQUENCE [LARGE SCALE GENOMIC DNA]</scope>
    <source>
        <strain evidence="3 4">G22B2</strain>
    </source>
</reference>
<feature type="domain" description="VOC" evidence="2">
    <location>
        <begin position="4"/>
        <end position="152"/>
    </location>
</feature>